<organism evidence="3">
    <name type="scientific">Grosmannia clavigera (strain kw1407 / UAMH 11150)</name>
    <name type="common">Blue stain fungus</name>
    <name type="synonym">Graphiocladiella clavigera</name>
    <dbReference type="NCBI Taxonomy" id="655863"/>
    <lineage>
        <taxon>Eukaryota</taxon>
        <taxon>Fungi</taxon>
        <taxon>Dikarya</taxon>
        <taxon>Ascomycota</taxon>
        <taxon>Pezizomycotina</taxon>
        <taxon>Sordariomycetes</taxon>
        <taxon>Sordariomycetidae</taxon>
        <taxon>Ophiostomatales</taxon>
        <taxon>Ophiostomataceae</taxon>
        <taxon>Leptographium</taxon>
    </lineage>
</organism>
<evidence type="ECO:0000313" key="2">
    <source>
        <dbReference type="EMBL" id="EFX03657.1"/>
    </source>
</evidence>
<keyword evidence="3" id="KW-1185">Reference proteome</keyword>
<dbReference type="eggNOG" id="ENOG502R9DY">
    <property type="taxonomic scope" value="Eukaryota"/>
</dbReference>
<reference evidence="2 3" key="1">
    <citation type="journal article" date="2011" name="Proc. Natl. Acad. Sci. U.S.A.">
        <title>Genome and transcriptome analyses of the mountain pine beetle-fungal symbiont Grosmannia clavigera, a lodgepole pine pathogen.</title>
        <authorList>
            <person name="DiGuistini S."/>
            <person name="Wang Y."/>
            <person name="Liao N.Y."/>
            <person name="Taylor G."/>
            <person name="Tanguay P."/>
            <person name="Feau N."/>
            <person name="Henrissat B."/>
            <person name="Chan S.K."/>
            <person name="Hesse-Orce U."/>
            <person name="Alamouti S.M."/>
            <person name="Tsui C.K.M."/>
            <person name="Docking R.T."/>
            <person name="Levasseur A."/>
            <person name="Haridas S."/>
            <person name="Robertson G."/>
            <person name="Birol I."/>
            <person name="Holt R.A."/>
            <person name="Marra M.A."/>
            <person name="Hamelin R.C."/>
            <person name="Hirst M."/>
            <person name="Jones S.J.M."/>
            <person name="Bohlmann J."/>
            <person name="Breuil C."/>
        </authorList>
    </citation>
    <scope>NUCLEOTIDE SEQUENCE [LARGE SCALE GENOMIC DNA]</scope>
    <source>
        <strain evidence="3">kw1407 / UAMH 11150</strain>
    </source>
</reference>
<dbReference type="AlphaFoldDB" id="F0XDC5"/>
<dbReference type="HOGENOM" id="CLU_041437_0_1_1"/>
<feature type="compositionally biased region" description="Basic residues" evidence="1">
    <location>
        <begin position="332"/>
        <end position="350"/>
    </location>
</feature>
<dbReference type="GeneID" id="25979217"/>
<dbReference type="Proteomes" id="UP000007796">
    <property type="component" value="Unassembled WGS sequence"/>
</dbReference>
<accession>F0XDC5</accession>
<dbReference type="EMBL" id="GL629765">
    <property type="protein sequence ID" value="EFX03657.1"/>
    <property type="molecule type" value="Genomic_DNA"/>
</dbReference>
<proteinExistence type="predicted"/>
<name>F0XDC5_GROCL</name>
<protein>
    <recommendedName>
        <fullName evidence="4">BTB domain-containing protein</fullName>
    </recommendedName>
</protein>
<evidence type="ECO:0000256" key="1">
    <source>
        <dbReference type="SAM" id="MobiDB-lite"/>
    </source>
</evidence>
<dbReference type="RefSeq" id="XP_014173139.1">
    <property type="nucleotide sequence ID" value="XM_014317664.1"/>
</dbReference>
<dbReference type="OrthoDB" id="1022638at2759"/>
<gene>
    <name evidence="2" type="ORF">CMQ_585</name>
</gene>
<evidence type="ECO:0008006" key="4">
    <source>
        <dbReference type="Google" id="ProtNLM"/>
    </source>
</evidence>
<feature type="compositionally biased region" description="Low complexity" evidence="1">
    <location>
        <begin position="364"/>
        <end position="398"/>
    </location>
</feature>
<sequence length="427" mass="46325">MADHCPGDLVRVRVGPDQREFVVHRRLLCASSVLFRDSLAAVPEGLASSAASLSSCPASVSRPRTTSSAIVLWLAAESAGMFELFVLWLYRGHAFRAAIDDMAGASAEEEVRLRTPPGLASPSPSLGAAPSRSDLHWHLVYAHLFGARADIPALQDAAMDALQDLYLRLDWEATPQLIGFLYGDCDDDPVAACRLRKWAVALLAWTLANLSSRGDAEDAAALGRLLVTFPALRADYDAHIDKMAASAADVRIKNPQLRIPSNHLRRDDRHFGFRQCSFHSHRRSVGQGRCPHSPGLRQVAQAQSPQAQAAQTQTSQASQASQSSQSSPQQQHHQHHHHHHRHHHSSSSKHSRLEQTTAVPSPTPSFSSRSHSASLSSSTGTSPFSRSSHTSSRSSATSDPRLADLSIWPSPPVTTPRLAPLGMESTI</sequence>
<feature type="compositionally biased region" description="Low complexity" evidence="1">
    <location>
        <begin position="300"/>
        <end position="331"/>
    </location>
</feature>
<evidence type="ECO:0000313" key="3">
    <source>
        <dbReference type="Proteomes" id="UP000007796"/>
    </source>
</evidence>
<dbReference type="InParanoid" id="F0XDC5"/>
<feature type="region of interest" description="Disordered" evidence="1">
    <location>
        <begin position="282"/>
        <end position="427"/>
    </location>
</feature>